<evidence type="ECO:0000313" key="2">
    <source>
        <dbReference type="Proteomes" id="UP000828328"/>
    </source>
</evidence>
<name>A0AAE7TQY6_9CAUD</name>
<proteinExistence type="predicted"/>
<evidence type="ECO:0000313" key="1">
    <source>
        <dbReference type="EMBL" id="QQO38715.1"/>
    </source>
</evidence>
<gene>
    <name evidence="1" type="ORF">BCPST_097</name>
</gene>
<protein>
    <submittedName>
        <fullName evidence="1">Uncharacterized protein</fullName>
    </submittedName>
</protein>
<organism evidence="1 2">
    <name type="scientific">Bacillus phage BCPST</name>
    <dbReference type="NCBI Taxonomy" id="2801506"/>
    <lineage>
        <taxon>Viruses</taxon>
        <taxon>Duplodnaviria</taxon>
        <taxon>Heunggongvirae</taxon>
        <taxon>Uroviricota</taxon>
        <taxon>Caudoviricetes</taxon>
        <taxon>Sejongvirinae</taxon>
        <taxon>Yihwangvirus</taxon>
        <taxon>Yihwangvirus BCPST</taxon>
    </lineage>
</organism>
<dbReference type="Proteomes" id="UP000828328">
    <property type="component" value="Segment"/>
</dbReference>
<dbReference type="EMBL" id="MW392802">
    <property type="protein sequence ID" value="QQO38715.1"/>
    <property type="molecule type" value="Genomic_DNA"/>
</dbReference>
<accession>A0AAE7TQY6</accession>
<keyword evidence="2" id="KW-1185">Reference proteome</keyword>
<sequence length="72" mass="8119">MAKRVTVDYKNGETRHFEAEETSDIENAVMGLCDTIMFPLTNGTMQVIYIPNTIGINFEPEEIEVYGDGETE</sequence>
<reference evidence="1" key="1">
    <citation type="submission" date="2020-12" db="EMBL/GenBank/DDBJ databases">
        <authorList>
            <person name="Youbin C."/>
            <person name="Kawngpyo K."/>
        </authorList>
    </citation>
    <scope>NUCLEOTIDE SEQUENCE</scope>
</reference>